<dbReference type="SFLD" id="SFLDG01168">
    <property type="entry name" value="Ferric_reductase_subgroup_(FRE"/>
    <property type="match status" value="1"/>
</dbReference>
<evidence type="ECO:0000256" key="12">
    <source>
        <dbReference type="SAM" id="SignalP"/>
    </source>
</evidence>
<reference evidence="17" key="1">
    <citation type="submission" date="2019-03" db="EMBL/GenBank/DDBJ databases">
        <title>Snf2 controls pulcherriminic acid biosynthesis and connects pigmentation and antifungal activity of the yeast Metschnikowia pulcherrima.</title>
        <authorList>
            <person name="Gore-Lloyd D."/>
            <person name="Sumann I."/>
            <person name="Brachmann A.O."/>
            <person name="Schneeberger K."/>
            <person name="Ortiz-Merino R.A."/>
            <person name="Moreno-Beltran M."/>
            <person name="Schlaefli M."/>
            <person name="Kirner P."/>
            <person name="Santos Kron A."/>
            <person name="Wolfe K.H."/>
            <person name="Piel J."/>
            <person name="Ahrens C.H."/>
            <person name="Henk D."/>
            <person name="Freimoser F.M."/>
        </authorList>
    </citation>
    <scope>NUCLEOTIDE SEQUENCE [LARGE SCALE GENOMIC DNA]</scope>
    <source>
        <strain evidence="17">APC 1.2</strain>
    </source>
</reference>
<dbReference type="PANTHER" id="PTHR32361:SF9">
    <property type="entry name" value="FERRIC REDUCTASE TRANSMEMBRANE COMPONENT 3-RELATED"/>
    <property type="match status" value="1"/>
</dbReference>
<evidence type="ECO:0000313" key="17">
    <source>
        <dbReference type="Proteomes" id="UP000292447"/>
    </source>
</evidence>
<feature type="transmembrane region" description="Helical" evidence="11">
    <location>
        <begin position="299"/>
        <end position="321"/>
    </location>
</feature>
<dbReference type="Pfam" id="PF08022">
    <property type="entry name" value="FAD_binding_8"/>
    <property type="match status" value="1"/>
</dbReference>
<evidence type="ECO:0000259" key="14">
    <source>
        <dbReference type="Pfam" id="PF08022"/>
    </source>
</evidence>
<feature type="transmembrane region" description="Helical" evidence="11">
    <location>
        <begin position="362"/>
        <end position="380"/>
    </location>
</feature>
<protein>
    <submittedName>
        <fullName evidence="16">Putative ferric reductase</fullName>
    </submittedName>
</protein>
<keyword evidence="10 11" id="KW-0472">Membrane</keyword>
<dbReference type="PANTHER" id="PTHR32361">
    <property type="entry name" value="FERRIC/CUPRIC REDUCTASE TRANSMEMBRANE COMPONENT"/>
    <property type="match status" value="1"/>
</dbReference>
<comment type="subcellular location">
    <subcellularLocation>
        <location evidence="1">Membrane</location>
        <topology evidence="1">Multi-pass membrane protein</topology>
    </subcellularLocation>
</comment>
<keyword evidence="7 11" id="KW-1133">Transmembrane helix</keyword>
<accession>A0A4P6XMA1</accession>
<dbReference type="InterPro" id="IPR039261">
    <property type="entry name" value="FNR_nucleotide-bd"/>
</dbReference>
<evidence type="ECO:0000256" key="5">
    <source>
        <dbReference type="ARBA" id="ARBA00022827"/>
    </source>
</evidence>
<keyword evidence="12" id="KW-0732">Signal</keyword>
<gene>
    <name evidence="16" type="primary">MPUL0C03580</name>
    <name evidence="16" type="ORF">METSCH_C03580</name>
</gene>
<evidence type="ECO:0000313" key="16">
    <source>
        <dbReference type="EMBL" id="QBM88390.1"/>
    </source>
</evidence>
<keyword evidence="9" id="KW-0406">Ion transport</keyword>
<dbReference type="GO" id="GO:0005886">
    <property type="term" value="C:plasma membrane"/>
    <property type="evidence" value="ECO:0007669"/>
    <property type="project" value="TreeGrafter"/>
</dbReference>
<feature type="domain" description="FAD-binding 8" evidence="14">
    <location>
        <begin position="416"/>
        <end position="508"/>
    </location>
</feature>
<name>A0A4P6XMA1_9ASCO</name>
<feature type="domain" description="Ferric oxidoreductase" evidence="13">
    <location>
        <begin position="262"/>
        <end position="377"/>
    </location>
</feature>
<organism evidence="16 17">
    <name type="scientific">Metschnikowia aff. pulcherrima</name>
    <dbReference type="NCBI Taxonomy" id="2163413"/>
    <lineage>
        <taxon>Eukaryota</taxon>
        <taxon>Fungi</taxon>
        <taxon>Dikarya</taxon>
        <taxon>Ascomycota</taxon>
        <taxon>Saccharomycotina</taxon>
        <taxon>Pichiomycetes</taxon>
        <taxon>Metschnikowiaceae</taxon>
        <taxon>Metschnikowia</taxon>
    </lineage>
</organism>
<feature type="transmembrane region" description="Helical" evidence="11">
    <location>
        <begin position="221"/>
        <end position="240"/>
    </location>
</feature>
<feature type="signal peptide" evidence="12">
    <location>
        <begin position="1"/>
        <end position="15"/>
    </location>
</feature>
<feature type="transmembrane region" description="Helical" evidence="11">
    <location>
        <begin position="260"/>
        <end position="278"/>
    </location>
</feature>
<keyword evidence="3" id="KW-0285">Flavoprotein</keyword>
<evidence type="ECO:0000256" key="3">
    <source>
        <dbReference type="ARBA" id="ARBA00022630"/>
    </source>
</evidence>
<dbReference type="InterPro" id="IPR013112">
    <property type="entry name" value="FAD-bd_8"/>
</dbReference>
<dbReference type="Pfam" id="PF01794">
    <property type="entry name" value="Ferric_reduct"/>
    <property type="match status" value="1"/>
</dbReference>
<keyword evidence="2" id="KW-0813">Transport</keyword>
<dbReference type="Gene3D" id="3.40.50.80">
    <property type="entry name" value="Nucleotide-binding domain of ferredoxin-NADP reductase (FNR) module"/>
    <property type="match status" value="1"/>
</dbReference>
<dbReference type="GO" id="GO:0015677">
    <property type="term" value="P:copper ion import"/>
    <property type="evidence" value="ECO:0007669"/>
    <property type="project" value="TreeGrafter"/>
</dbReference>
<dbReference type="Pfam" id="PF08030">
    <property type="entry name" value="NAD_binding_6"/>
    <property type="match status" value="1"/>
</dbReference>
<dbReference type="GO" id="GO:0006879">
    <property type="term" value="P:intracellular iron ion homeostasis"/>
    <property type="evidence" value="ECO:0007669"/>
    <property type="project" value="TreeGrafter"/>
</dbReference>
<evidence type="ECO:0000256" key="6">
    <source>
        <dbReference type="ARBA" id="ARBA00022982"/>
    </source>
</evidence>
<keyword evidence="4 11" id="KW-0812">Transmembrane</keyword>
<dbReference type="EMBL" id="CP034458">
    <property type="protein sequence ID" value="QBM88390.1"/>
    <property type="molecule type" value="Genomic_DNA"/>
</dbReference>
<dbReference type="CDD" id="cd06186">
    <property type="entry name" value="NOX_Duox_like_FAD_NADP"/>
    <property type="match status" value="1"/>
</dbReference>
<dbReference type="Proteomes" id="UP000292447">
    <property type="component" value="Chromosome III"/>
</dbReference>
<evidence type="ECO:0000256" key="9">
    <source>
        <dbReference type="ARBA" id="ARBA00023065"/>
    </source>
</evidence>
<evidence type="ECO:0000256" key="2">
    <source>
        <dbReference type="ARBA" id="ARBA00022448"/>
    </source>
</evidence>
<dbReference type="AlphaFoldDB" id="A0A4P6XMA1"/>
<evidence type="ECO:0000256" key="11">
    <source>
        <dbReference type="SAM" id="Phobius"/>
    </source>
</evidence>
<dbReference type="GO" id="GO:0006826">
    <property type="term" value="P:iron ion transport"/>
    <property type="evidence" value="ECO:0007669"/>
    <property type="project" value="TreeGrafter"/>
</dbReference>
<keyword evidence="6" id="KW-0249">Electron transport</keyword>
<feature type="chain" id="PRO_5020535540" evidence="12">
    <location>
        <begin position="16"/>
        <end position="685"/>
    </location>
</feature>
<evidence type="ECO:0000259" key="13">
    <source>
        <dbReference type="Pfam" id="PF01794"/>
    </source>
</evidence>
<proteinExistence type="predicted"/>
<feature type="transmembrane region" description="Helical" evidence="11">
    <location>
        <begin position="333"/>
        <end position="355"/>
    </location>
</feature>
<evidence type="ECO:0000256" key="4">
    <source>
        <dbReference type="ARBA" id="ARBA00022692"/>
    </source>
</evidence>
<feature type="domain" description="Ferric reductase NAD binding" evidence="15">
    <location>
        <begin position="518"/>
        <end position="664"/>
    </location>
</feature>
<evidence type="ECO:0000259" key="15">
    <source>
        <dbReference type="Pfam" id="PF08030"/>
    </source>
</evidence>
<evidence type="ECO:0000256" key="7">
    <source>
        <dbReference type="ARBA" id="ARBA00022989"/>
    </source>
</evidence>
<keyword evidence="8" id="KW-0560">Oxidoreductase</keyword>
<evidence type="ECO:0000256" key="1">
    <source>
        <dbReference type="ARBA" id="ARBA00004141"/>
    </source>
</evidence>
<evidence type="ECO:0000256" key="8">
    <source>
        <dbReference type="ARBA" id="ARBA00023002"/>
    </source>
</evidence>
<keyword evidence="5" id="KW-0274">FAD</keyword>
<dbReference type="InterPro" id="IPR013130">
    <property type="entry name" value="Fe3_Rdtase_TM_dom"/>
</dbReference>
<dbReference type="InterPro" id="IPR051410">
    <property type="entry name" value="Ferric/Cupric_Reductase"/>
</dbReference>
<keyword evidence="17" id="KW-1185">Reference proteome</keyword>
<dbReference type="GO" id="GO:0000293">
    <property type="term" value="F:ferric-chelate reductase activity"/>
    <property type="evidence" value="ECO:0007669"/>
    <property type="project" value="UniProtKB-ARBA"/>
</dbReference>
<dbReference type="SFLD" id="SFLDS00052">
    <property type="entry name" value="Ferric_Reductase_Domain"/>
    <property type="match status" value="1"/>
</dbReference>
<evidence type="ECO:0000256" key="10">
    <source>
        <dbReference type="ARBA" id="ARBA00023136"/>
    </source>
</evidence>
<dbReference type="InterPro" id="IPR013121">
    <property type="entry name" value="Fe_red_NAD-bd_6"/>
</dbReference>
<dbReference type="STRING" id="2163413.A0A4P6XMA1"/>
<feature type="transmembrane region" description="Helical" evidence="11">
    <location>
        <begin position="143"/>
        <end position="170"/>
    </location>
</feature>
<sequence length="685" mass="77868">MILLGVLIWLPTVWAVRPFVFWDTPTEAYIGCKNYISSIASFLDTDKDIQWCSNDNAFISMVACLVESGLPSYVIQDVFELQCPGKPSGYSIINSAYRAYEDKAIPPPSPGIVADFPVRLNIYEILEKKEESMRLHENKDYSMYLGIILNCYWLLVFVSAALVNWLVILMPRLRIYANGRFSKLVRGYFTLPALGKSHRMLSKKIFGFLHFYSPSRLESTIISIFVALSLILCSVGYTSARTPIAFHPAAKDYVRYVANRFAIISTTLVPMVFLLAGRNSILQWMTRWDHSTFLLYHRWIGRVVVFGIIVHSVMAAVSLYLHGKYTRGISSWYVIWGIVATVSCTGIFFSSLLYIRRHYYETFFVLHLVLAIIFLVGSWFHLANLGYLFLMTISITMLLVDRVLRYMRLFCFGFPRATITLYEDTLRVEVPCPKYYFSAAGGHAWLTFGRYFWQSHPFSCIESTQLNSLVFMCAIKNGVTRRIAHNVRCTAGNSITMRVAVEGVYGGPAPARFHKLKVFIAGGNGFPGIFSEAYSQARNASSSNENQILKFIWITKTIESLDICDEELQALASTNIECTVYLTRCHLKSISPETEGDSRDLDKMEGPQEDKRGLILHKYPHITFFYFRPELADIVAAETESCLDSIAFVSCGHPAMVDNMRAAVVKILPQTTKRVDFYDQLQGWA</sequence>